<dbReference type="EMBL" id="JAUSWV010000002">
    <property type="protein sequence ID" value="MDQ0585204.1"/>
    <property type="molecule type" value="Genomic_DNA"/>
</dbReference>
<feature type="region of interest" description="Disordered" evidence="1">
    <location>
        <begin position="185"/>
        <end position="207"/>
    </location>
</feature>
<organism evidence="2 3">
    <name type="scientific">Streptomyces rishiriensis</name>
    <dbReference type="NCBI Taxonomy" id="68264"/>
    <lineage>
        <taxon>Bacteria</taxon>
        <taxon>Bacillati</taxon>
        <taxon>Actinomycetota</taxon>
        <taxon>Actinomycetes</taxon>
        <taxon>Kitasatosporales</taxon>
        <taxon>Streptomycetaceae</taxon>
        <taxon>Streptomyces</taxon>
    </lineage>
</organism>
<dbReference type="RefSeq" id="WP_307166915.1">
    <property type="nucleotide sequence ID" value="NZ_JAUSWV010000002.1"/>
</dbReference>
<reference evidence="2 3" key="1">
    <citation type="submission" date="2023-07" db="EMBL/GenBank/DDBJ databases">
        <title>Comparative genomics of wheat-associated soil bacteria to identify genetic determinants of phenazine resistance.</title>
        <authorList>
            <person name="Mouncey N."/>
        </authorList>
    </citation>
    <scope>NUCLEOTIDE SEQUENCE [LARGE SCALE GENOMIC DNA]</scope>
    <source>
        <strain evidence="2 3">B2I6</strain>
    </source>
</reference>
<dbReference type="Proteomes" id="UP001230654">
    <property type="component" value="Unassembled WGS sequence"/>
</dbReference>
<sequence length="207" mass="21619">MPPTALPSQLLDVRTDAHPWQRRSDEAPGAAGAVVRAAGVPRPRGPLPLGREDTARPATRPARPQNLGAARPQDVGAARARDVGQVRGRRSAGTARPDASPGRAAADVLRIVSDPRTPVFVTEHASGRRVYGYWRPLDADGGRGGCYVALSAAECDELYAAGRITVGEPVTDPTKTTYRVRAARGQAAGARPAAAPARTTAVRGRAA</sequence>
<feature type="region of interest" description="Disordered" evidence="1">
    <location>
        <begin position="1"/>
        <end position="103"/>
    </location>
</feature>
<protein>
    <submittedName>
        <fullName evidence="2">Uncharacterized protein</fullName>
    </submittedName>
</protein>
<name>A0ABU0P1H2_STRRH</name>
<evidence type="ECO:0000256" key="1">
    <source>
        <dbReference type="SAM" id="MobiDB-lite"/>
    </source>
</evidence>
<feature type="compositionally biased region" description="Basic and acidic residues" evidence="1">
    <location>
        <begin position="13"/>
        <end position="26"/>
    </location>
</feature>
<comment type="caution">
    <text evidence="2">The sequence shown here is derived from an EMBL/GenBank/DDBJ whole genome shotgun (WGS) entry which is preliminary data.</text>
</comment>
<feature type="compositionally biased region" description="Low complexity" evidence="1">
    <location>
        <begin position="27"/>
        <end position="42"/>
    </location>
</feature>
<proteinExistence type="predicted"/>
<evidence type="ECO:0000313" key="3">
    <source>
        <dbReference type="Proteomes" id="UP001230654"/>
    </source>
</evidence>
<gene>
    <name evidence="2" type="ORF">QF030_007382</name>
</gene>
<evidence type="ECO:0000313" key="2">
    <source>
        <dbReference type="EMBL" id="MDQ0585204.1"/>
    </source>
</evidence>
<keyword evidence="3" id="KW-1185">Reference proteome</keyword>
<accession>A0ABU0P1H2</accession>